<reference evidence="2" key="1">
    <citation type="submission" date="2007-06" db="EMBL/GenBank/DDBJ databases">
        <title>Full length cDNA sequences from Sitka Spruce (Picea sitchensis).</title>
        <authorList>
            <person name="Ralph S.G."/>
            <person name="Chun H.E."/>
            <person name="Liao N."/>
            <person name="Ali J."/>
            <person name="Reid K."/>
            <person name="Kolosova N."/>
            <person name="Cooper N."/>
            <person name="Cullis C."/>
            <person name="Jancsik S."/>
            <person name="Moore R."/>
            <person name="Mayo M."/>
            <person name="Wagner S."/>
            <person name="Holt R.A."/>
            <person name="Jones S.J.M."/>
            <person name="Marra M.A."/>
            <person name="Ritland C.E."/>
            <person name="Ritland K."/>
            <person name="Bohlmann J."/>
        </authorList>
    </citation>
    <scope>NUCLEOTIDE SEQUENCE</scope>
    <source>
        <tissue evidence="2">Bark</tissue>
    </source>
</reference>
<organism evidence="2">
    <name type="scientific">Picea sitchensis</name>
    <name type="common">Sitka spruce</name>
    <name type="synonym">Pinus sitchensis</name>
    <dbReference type="NCBI Taxonomy" id="3332"/>
    <lineage>
        <taxon>Eukaryota</taxon>
        <taxon>Viridiplantae</taxon>
        <taxon>Streptophyta</taxon>
        <taxon>Embryophyta</taxon>
        <taxon>Tracheophyta</taxon>
        <taxon>Spermatophyta</taxon>
        <taxon>Pinopsida</taxon>
        <taxon>Pinidae</taxon>
        <taxon>Conifers I</taxon>
        <taxon>Pinales</taxon>
        <taxon>Pinaceae</taxon>
        <taxon>Picea</taxon>
    </lineage>
</organism>
<dbReference type="PANTHER" id="PTHR45952">
    <property type="entry name" value="ALUMINUM INDUCED PROTEIN WITH YGL AND LRDR MOTIFS"/>
    <property type="match status" value="1"/>
</dbReference>
<evidence type="ECO:0000313" key="2">
    <source>
        <dbReference type="EMBL" id="ABR18218.1"/>
    </source>
</evidence>
<sequence>MMLAVFEKSIGQGPEELTSPTSKRAANQKSGMEIMNSFVSSMSQAISIRFGDGGGGGMAYAHVKETVRQPRLFASVDDIFCIFVGTLENLCVLRRQYGLSKTTTEANLVIEVYKTLIERGPYPADQVVKDMDGHFAFVLFDNKRTTIFAAVDGDGSVPLFWGTAVDGSLVFSDDPTILQDGCGKSFAPFPAGCMFWNGGGLQSFEHPLNKMKAIPRVDNEGHECGANFKVDKFTRINSIRRVDSAANWATSV</sequence>
<dbReference type="OMA" id="WATWGPS"/>
<name>B8LRD8_PICSI</name>
<dbReference type="PANTHER" id="PTHR45952:SF2">
    <property type="entry name" value="OS04G0679400 PROTEIN"/>
    <property type="match status" value="1"/>
</dbReference>
<proteinExistence type="evidence at transcript level"/>
<dbReference type="SUPFAM" id="SSF56235">
    <property type="entry name" value="N-terminal nucleophile aminohydrolases (Ntn hydrolases)"/>
    <property type="match status" value="1"/>
</dbReference>
<dbReference type="InterPro" id="IPR044828">
    <property type="entry name" value="TSJT1-like"/>
</dbReference>
<dbReference type="AlphaFoldDB" id="B8LRD8"/>
<dbReference type="InterPro" id="IPR024286">
    <property type="entry name" value="DUF3700"/>
</dbReference>
<dbReference type="InterPro" id="IPR029055">
    <property type="entry name" value="Ntn_hydrolases_N"/>
</dbReference>
<dbReference type="Pfam" id="PF12481">
    <property type="entry name" value="DUF3700"/>
    <property type="match status" value="1"/>
</dbReference>
<accession>B8LRD8</accession>
<dbReference type="Gene3D" id="3.60.20.10">
    <property type="entry name" value="Glutamine Phosphoribosylpyrophosphate, subunit 1, domain 1"/>
    <property type="match status" value="1"/>
</dbReference>
<dbReference type="SMART" id="SM01172">
    <property type="entry name" value="DUF3700"/>
    <property type="match status" value="1"/>
</dbReference>
<dbReference type="EMBL" id="EF678463">
    <property type="protein sequence ID" value="ABR18218.1"/>
    <property type="molecule type" value="mRNA"/>
</dbReference>
<evidence type="ECO:0000259" key="1">
    <source>
        <dbReference type="SMART" id="SM01172"/>
    </source>
</evidence>
<protein>
    <recommendedName>
        <fullName evidence="1">DUF3700 domain-containing protein</fullName>
    </recommendedName>
</protein>
<feature type="domain" description="DUF3700" evidence="1">
    <location>
        <begin position="3"/>
        <end position="230"/>
    </location>
</feature>